<dbReference type="EMBL" id="JARAOO010000003">
    <property type="protein sequence ID" value="KAJ7976327.1"/>
    <property type="molecule type" value="Genomic_DNA"/>
</dbReference>
<proteinExistence type="predicted"/>
<dbReference type="InterPro" id="IPR046796">
    <property type="entry name" value="Transposase_32_dom"/>
</dbReference>
<sequence>MVEHIGSRVMVREKMVSFTSTVIKAYYIILDIPETDEYVTYASGIVDYDADISGFCYQGSVWKLTNGKPVHFKASQLLTPARAWYYFVLTNVLPSGHAIDVTKERAIMVYAIIQGMFIDIG</sequence>
<accession>A0AAD7VHT6</accession>
<comment type="caution">
    <text evidence="2">The sequence shown here is derived from an EMBL/GenBank/DDBJ whole genome shotgun (WGS) entry which is preliminary data.</text>
</comment>
<evidence type="ECO:0000259" key="1">
    <source>
        <dbReference type="Pfam" id="PF20167"/>
    </source>
</evidence>
<dbReference type="KEGG" id="qsa:O6P43_006123"/>
<dbReference type="Pfam" id="PF20167">
    <property type="entry name" value="Transposase_32"/>
    <property type="match status" value="1"/>
</dbReference>
<gene>
    <name evidence="2" type="ORF">O6P43_006123</name>
</gene>
<evidence type="ECO:0000313" key="2">
    <source>
        <dbReference type="EMBL" id="KAJ7976327.1"/>
    </source>
</evidence>
<name>A0AAD7VHT6_QUISA</name>
<evidence type="ECO:0000313" key="3">
    <source>
        <dbReference type="Proteomes" id="UP001163823"/>
    </source>
</evidence>
<reference evidence="2" key="1">
    <citation type="journal article" date="2023" name="Science">
        <title>Elucidation of the pathway for biosynthesis of saponin adjuvants from the soapbark tree.</title>
        <authorList>
            <person name="Reed J."/>
            <person name="Orme A."/>
            <person name="El-Demerdash A."/>
            <person name="Owen C."/>
            <person name="Martin L.B.B."/>
            <person name="Misra R.C."/>
            <person name="Kikuchi S."/>
            <person name="Rejzek M."/>
            <person name="Martin A.C."/>
            <person name="Harkess A."/>
            <person name="Leebens-Mack J."/>
            <person name="Louveau T."/>
            <person name="Stephenson M.J."/>
            <person name="Osbourn A."/>
        </authorList>
    </citation>
    <scope>NUCLEOTIDE SEQUENCE</scope>
    <source>
        <strain evidence="2">S10</strain>
    </source>
</reference>
<organism evidence="2 3">
    <name type="scientific">Quillaja saponaria</name>
    <name type="common">Soap bark tree</name>
    <dbReference type="NCBI Taxonomy" id="32244"/>
    <lineage>
        <taxon>Eukaryota</taxon>
        <taxon>Viridiplantae</taxon>
        <taxon>Streptophyta</taxon>
        <taxon>Embryophyta</taxon>
        <taxon>Tracheophyta</taxon>
        <taxon>Spermatophyta</taxon>
        <taxon>Magnoliopsida</taxon>
        <taxon>eudicotyledons</taxon>
        <taxon>Gunneridae</taxon>
        <taxon>Pentapetalae</taxon>
        <taxon>rosids</taxon>
        <taxon>fabids</taxon>
        <taxon>Fabales</taxon>
        <taxon>Quillajaceae</taxon>
        <taxon>Quillaja</taxon>
    </lineage>
</organism>
<protein>
    <submittedName>
        <fullName evidence="2">S-locus lectin protein kinase family protein</fullName>
    </submittedName>
</protein>
<keyword evidence="3" id="KW-1185">Reference proteome</keyword>
<dbReference type="GO" id="GO:0016301">
    <property type="term" value="F:kinase activity"/>
    <property type="evidence" value="ECO:0007669"/>
    <property type="project" value="UniProtKB-KW"/>
</dbReference>
<keyword evidence="2" id="KW-0418">Kinase</keyword>
<feature type="domain" description="Putative plant transposon protein" evidence="1">
    <location>
        <begin position="8"/>
        <end position="121"/>
    </location>
</feature>
<dbReference type="Proteomes" id="UP001163823">
    <property type="component" value="Chromosome 3"/>
</dbReference>
<keyword evidence="2" id="KW-0808">Transferase</keyword>
<dbReference type="AlphaFoldDB" id="A0AAD7VHT6"/>